<dbReference type="RefSeq" id="WP_120699960.1">
    <property type="nucleotide sequence ID" value="NZ_RBDX01000035.1"/>
</dbReference>
<dbReference type="AlphaFoldDB" id="A0A3A9VUE6"/>
<reference evidence="4 5" key="1">
    <citation type="submission" date="2018-09" db="EMBL/GenBank/DDBJ databases">
        <title>Streptomyces sp. nov. DS1-2, an endophytic actinomycete isolated from roots of Dendrobium scabrilingue.</title>
        <authorList>
            <person name="Kuncharoen N."/>
            <person name="Kudo T."/>
            <person name="Ohkuma M."/>
            <person name="Yuki M."/>
            <person name="Tanasupawat S."/>
        </authorList>
    </citation>
    <scope>NUCLEOTIDE SEQUENCE [LARGE SCALE GENOMIC DNA]</scope>
    <source>
        <strain evidence="2 5">AZ1-7</strain>
        <strain evidence="3 4">DS1-2</strain>
    </source>
</reference>
<dbReference type="Proteomes" id="UP000268652">
    <property type="component" value="Unassembled WGS sequence"/>
</dbReference>
<evidence type="ECO:0000313" key="2">
    <source>
        <dbReference type="EMBL" id="RKN04528.1"/>
    </source>
</evidence>
<evidence type="ECO:0000256" key="1">
    <source>
        <dbReference type="ARBA" id="ARBA00006479"/>
    </source>
</evidence>
<evidence type="ECO:0000313" key="4">
    <source>
        <dbReference type="Proteomes" id="UP000268652"/>
    </source>
</evidence>
<organism evidence="2 5">
    <name type="scientific">Streptomyces radicis</name>
    <dbReference type="NCBI Taxonomy" id="1750517"/>
    <lineage>
        <taxon>Bacteria</taxon>
        <taxon>Bacillati</taxon>
        <taxon>Actinomycetota</taxon>
        <taxon>Actinomycetes</taxon>
        <taxon>Kitasatosporales</taxon>
        <taxon>Streptomycetaceae</taxon>
        <taxon>Streptomyces</taxon>
    </lineage>
</organism>
<evidence type="ECO:0000313" key="3">
    <source>
        <dbReference type="EMBL" id="RKN15506.1"/>
    </source>
</evidence>
<dbReference type="PANTHER" id="PTHR18964">
    <property type="entry name" value="ROK (REPRESSOR, ORF, KINASE) FAMILY"/>
    <property type="match status" value="1"/>
</dbReference>
<accession>A0A3A9VUE6</accession>
<dbReference type="PROSITE" id="PS01125">
    <property type="entry name" value="ROK"/>
    <property type="match status" value="1"/>
</dbReference>
<dbReference type="InterPro" id="IPR049874">
    <property type="entry name" value="ROK_cs"/>
</dbReference>
<proteinExistence type="inferred from homology"/>
<dbReference type="EMBL" id="RBDY01000033">
    <property type="protein sequence ID" value="RKN15506.1"/>
    <property type="molecule type" value="Genomic_DNA"/>
</dbReference>
<gene>
    <name evidence="3" type="ORF">D7318_27660</name>
    <name evidence="2" type="ORF">D7319_28255</name>
</gene>
<dbReference type="InterPro" id="IPR043129">
    <property type="entry name" value="ATPase_NBD"/>
</dbReference>
<dbReference type="Gene3D" id="3.30.420.40">
    <property type="match status" value="2"/>
</dbReference>
<comment type="caution">
    <text evidence="2">The sequence shown here is derived from an EMBL/GenBank/DDBJ whole genome shotgun (WGS) entry which is preliminary data.</text>
</comment>
<comment type="similarity">
    <text evidence="1">Belongs to the ROK (NagC/XylR) family.</text>
</comment>
<keyword evidence="4" id="KW-1185">Reference proteome</keyword>
<dbReference type="PANTHER" id="PTHR18964:SF149">
    <property type="entry name" value="BIFUNCTIONAL UDP-N-ACETYLGLUCOSAMINE 2-EPIMERASE_N-ACETYLMANNOSAMINE KINASE"/>
    <property type="match status" value="1"/>
</dbReference>
<name>A0A3A9VUE6_9ACTN</name>
<sequence length="331" mass="33306">MSHHHPHTADAVLALDIGGTKLAAGVVTADGTTLAFAQCPSAVRDGPRAVLKRLFDLGRAVLGTAGAAPGDLRGTGIGCGGPLDSTAGVLLAPPHLPGWKDVPIVRLAEDAHGLPAVLDNDGTAGAAGEWRFGAGRGTRHLVYLTVSTGIGGGMVFDGRTYRGAAGNGGEPGHLTVRSDGHRPCRSCGRTGCLEAYASGTSIAERARAAVAEARAHGVATALADRDPLTAADVTAAVRAGDGVATAVWEETLDALGTGLVSLVNVFEPELVVLGGGVTRAGELLMEPLRRRVAERAMGPAAATVRLTTAAGGDQAGVLGAAAIAFERLPPR</sequence>
<dbReference type="OrthoDB" id="9810372at2"/>
<dbReference type="Proteomes" id="UP000275024">
    <property type="component" value="Unassembled WGS sequence"/>
</dbReference>
<dbReference type="EMBL" id="RBDX01000035">
    <property type="protein sequence ID" value="RKN04528.1"/>
    <property type="molecule type" value="Genomic_DNA"/>
</dbReference>
<dbReference type="InterPro" id="IPR000600">
    <property type="entry name" value="ROK"/>
</dbReference>
<dbReference type="SUPFAM" id="SSF53067">
    <property type="entry name" value="Actin-like ATPase domain"/>
    <property type="match status" value="1"/>
</dbReference>
<protein>
    <submittedName>
        <fullName evidence="2">ROK family protein</fullName>
    </submittedName>
</protein>
<dbReference type="Pfam" id="PF00480">
    <property type="entry name" value="ROK"/>
    <property type="match status" value="1"/>
</dbReference>
<evidence type="ECO:0000313" key="5">
    <source>
        <dbReference type="Proteomes" id="UP000275024"/>
    </source>
</evidence>